<feature type="chain" id="PRO_5016296589" description="GLPGLI family protein" evidence="1">
    <location>
        <begin position="26"/>
        <end position="188"/>
    </location>
</feature>
<proteinExistence type="predicted"/>
<feature type="signal peptide" evidence="1">
    <location>
        <begin position="1"/>
        <end position="25"/>
    </location>
</feature>
<comment type="caution">
    <text evidence="2">The sequence shown here is derived from an EMBL/GenBank/DDBJ whole genome shotgun (WGS) entry which is preliminary data.</text>
</comment>
<gene>
    <name evidence="2" type="ORF">CLV59_11291</name>
</gene>
<protein>
    <recommendedName>
        <fullName evidence="4">GLPGLI family protein</fullName>
    </recommendedName>
</protein>
<name>A0A327VLL5_9BACT</name>
<sequence length="188" mass="21768">MRIVLNSFVLLLVVCLFTKSGNAQVKTAAIYRTQEDYIKGITSYGPSTESPGKLKLHLLAPKDFVDLSYNGHSSRIPTSQLFGYTTKEGNVFCVHGGDTYQIMNKNPQLLLFRKRTLSSNREFRNDRFSYFFSTADGVIRPLTSWNLKQAFPAKQDWADLIDTNFKQDNELMTYDSYHHMYKLEWLLR</sequence>
<dbReference type="RefSeq" id="WP_111595381.1">
    <property type="nucleotide sequence ID" value="NZ_QLMA01000012.1"/>
</dbReference>
<reference evidence="2 3" key="1">
    <citation type="submission" date="2018-06" db="EMBL/GenBank/DDBJ databases">
        <title>Genomic Encyclopedia of Archaeal and Bacterial Type Strains, Phase II (KMG-II): from individual species to whole genera.</title>
        <authorList>
            <person name="Goeker M."/>
        </authorList>
    </citation>
    <scope>NUCLEOTIDE SEQUENCE [LARGE SCALE GENOMIC DNA]</scope>
    <source>
        <strain evidence="2 3">DSM 29821</strain>
    </source>
</reference>
<dbReference type="EMBL" id="QLMA01000012">
    <property type="protein sequence ID" value="RAJ73750.1"/>
    <property type="molecule type" value="Genomic_DNA"/>
</dbReference>
<dbReference type="AlphaFoldDB" id="A0A327VLL5"/>
<evidence type="ECO:0000313" key="2">
    <source>
        <dbReference type="EMBL" id="RAJ73750.1"/>
    </source>
</evidence>
<evidence type="ECO:0000256" key="1">
    <source>
        <dbReference type="SAM" id="SignalP"/>
    </source>
</evidence>
<evidence type="ECO:0008006" key="4">
    <source>
        <dbReference type="Google" id="ProtNLM"/>
    </source>
</evidence>
<dbReference type="OrthoDB" id="946740at2"/>
<organism evidence="2 3">
    <name type="scientific">Chitinophaga dinghuensis</name>
    <dbReference type="NCBI Taxonomy" id="1539050"/>
    <lineage>
        <taxon>Bacteria</taxon>
        <taxon>Pseudomonadati</taxon>
        <taxon>Bacteroidota</taxon>
        <taxon>Chitinophagia</taxon>
        <taxon>Chitinophagales</taxon>
        <taxon>Chitinophagaceae</taxon>
        <taxon>Chitinophaga</taxon>
    </lineage>
</organism>
<accession>A0A327VLL5</accession>
<evidence type="ECO:0000313" key="3">
    <source>
        <dbReference type="Proteomes" id="UP000249819"/>
    </source>
</evidence>
<dbReference type="Proteomes" id="UP000249819">
    <property type="component" value="Unassembled WGS sequence"/>
</dbReference>
<keyword evidence="3" id="KW-1185">Reference proteome</keyword>
<keyword evidence="1" id="KW-0732">Signal</keyword>